<name>F4RYR3_MELLP</name>
<gene>
    <name evidence="1" type="ORF">MELLADRAFT_75461</name>
</gene>
<reference evidence="2" key="1">
    <citation type="journal article" date="2011" name="Proc. Natl. Acad. Sci. U.S.A.">
        <title>Obligate biotrophy features unraveled by the genomic analysis of rust fungi.</title>
        <authorList>
            <person name="Duplessis S."/>
            <person name="Cuomo C.A."/>
            <person name="Lin Y.-C."/>
            <person name="Aerts A."/>
            <person name="Tisserant E."/>
            <person name="Veneault-Fourrey C."/>
            <person name="Joly D.L."/>
            <person name="Hacquard S."/>
            <person name="Amselem J."/>
            <person name="Cantarel B.L."/>
            <person name="Chiu R."/>
            <person name="Coutinho P.M."/>
            <person name="Feau N."/>
            <person name="Field M."/>
            <person name="Frey P."/>
            <person name="Gelhaye E."/>
            <person name="Goldberg J."/>
            <person name="Grabherr M.G."/>
            <person name="Kodira C.D."/>
            <person name="Kohler A."/>
            <person name="Kuees U."/>
            <person name="Lindquist E.A."/>
            <person name="Lucas S.M."/>
            <person name="Mago R."/>
            <person name="Mauceli E."/>
            <person name="Morin E."/>
            <person name="Murat C."/>
            <person name="Pangilinan J.L."/>
            <person name="Park R."/>
            <person name="Pearson M."/>
            <person name="Quesneville H."/>
            <person name="Rouhier N."/>
            <person name="Sakthikumar S."/>
            <person name="Salamov A.A."/>
            <person name="Schmutz J."/>
            <person name="Selles B."/>
            <person name="Shapiro H."/>
            <person name="Tanguay P."/>
            <person name="Tuskan G.A."/>
            <person name="Henrissat B."/>
            <person name="Van de Peer Y."/>
            <person name="Rouze P."/>
            <person name="Ellis J.G."/>
            <person name="Dodds P.N."/>
            <person name="Schein J.E."/>
            <person name="Zhong S."/>
            <person name="Hamelin R.C."/>
            <person name="Grigoriev I.V."/>
            <person name="Szabo L.J."/>
            <person name="Martin F."/>
        </authorList>
    </citation>
    <scope>NUCLEOTIDE SEQUENCE [LARGE SCALE GENOMIC DNA]</scope>
    <source>
        <strain evidence="2">98AG31 / pathotype 3-4-7</strain>
    </source>
</reference>
<proteinExistence type="predicted"/>
<sequence>MSLASNDRWLLAWLTGYFIRRADACDSITTVPDRWQETWVRISFLHLGSKTPPRTVPL</sequence>
<dbReference type="KEGG" id="mlr:MELLADRAFT_75461"/>
<dbReference type="HOGENOM" id="CLU_2979602_0_0_1"/>
<dbReference type="AlphaFoldDB" id="F4RYR3"/>
<organism evidence="2">
    <name type="scientific">Melampsora larici-populina (strain 98AG31 / pathotype 3-4-7)</name>
    <name type="common">Poplar leaf rust fungus</name>
    <dbReference type="NCBI Taxonomy" id="747676"/>
    <lineage>
        <taxon>Eukaryota</taxon>
        <taxon>Fungi</taxon>
        <taxon>Dikarya</taxon>
        <taxon>Basidiomycota</taxon>
        <taxon>Pucciniomycotina</taxon>
        <taxon>Pucciniomycetes</taxon>
        <taxon>Pucciniales</taxon>
        <taxon>Melampsoraceae</taxon>
        <taxon>Melampsora</taxon>
    </lineage>
</organism>
<dbReference type="InParanoid" id="F4RYR3"/>
<dbReference type="Proteomes" id="UP000001072">
    <property type="component" value="Unassembled WGS sequence"/>
</dbReference>
<keyword evidence="2" id="KW-1185">Reference proteome</keyword>
<dbReference type="RefSeq" id="XP_007414220.1">
    <property type="nucleotide sequence ID" value="XM_007414158.1"/>
</dbReference>
<accession>F4RYR3</accession>
<evidence type="ECO:0000313" key="2">
    <source>
        <dbReference type="Proteomes" id="UP000001072"/>
    </source>
</evidence>
<protein>
    <submittedName>
        <fullName evidence="1">Uncharacterized protein</fullName>
    </submittedName>
</protein>
<dbReference type="VEuPathDB" id="FungiDB:MELLADRAFT_75461"/>
<evidence type="ECO:0000313" key="1">
    <source>
        <dbReference type="EMBL" id="EGG02531.1"/>
    </source>
</evidence>
<dbReference type="EMBL" id="GL883130">
    <property type="protein sequence ID" value="EGG02531.1"/>
    <property type="molecule type" value="Genomic_DNA"/>
</dbReference>
<dbReference type="GeneID" id="18932654"/>